<keyword evidence="2" id="KW-1185">Reference proteome</keyword>
<dbReference type="AlphaFoldDB" id="A0A9P8RSX2"/>
<organism evidence="1 2">
    <name type="scientific">Trichoglossum hirsutum</name>
    <dbReference type="NCBI Taxonomy" id="265104"/>
    <lineage>
        <taxon>Eukaryota</taxon>
        <taxon>Fungi</taxon>
        <taxon>Dikarya</taxon>
        <taxon>Ascomycota</taxon>
        <taxon>Pezizomycotina</taxon>
        <taxon>Geoglossomycetes</taxon>
        <taxon>Geoglossales</taxon>
        <taxon>Geoglossaceae</taxon>
        <taxon>Trichoglossum</taxon>
    </lineage>
</organism>
<dbReference type="EMBL" id="JAGHQM010000088">
    <property type="protein sequence ID" value="KAH0565498.1"/>
    <property type="molecule type" value="Genomic_DNA"/>
</dbReference>
<gene>
    <name evidence="1" type="ORF">GP486_001107</name>
</gene>
<protein>
    <submittedName>
        <fullName evidence="1">Uncharacterized protein</fullName>
    </submittedName>
</protein>
<dbReference type="Proteomes" id="UP000750711">
    <property type="component" value="Unassembled WGS sequence"/>
</dbReference>
<accession>A0A9P8RSX2</accession>
<comment type="caution">
    <text evidence="1">The sequence shown here is derived from an EMBL/GenBank/DDBJ whole genome shotgun (WGS) entry which is preliminary data.</text>
</comment>
<reference evidence="1" key="1">
    <citation type="submission" date="2021-03" db="EMBL/GenBank/DDBJ databases">
        <title>Comparative genomics and phylogenomic investigation of the class Geoglossomycetes provide insights into ecological specialization and systematics.</title>
        <authorList>
            <person name="Melie T."/>
            <person name="Pirro S."/>
            <person name="Miller A.N."/>
            <person name="Quandt A."/>
        </authorList>
    </citation>
    <scope>NUCLEOTIDE SEQUENCE</scope>
    <source>
        <strain evidence="1">CAQ_001_2017</strain>
    </source>
</reference>
<sequence length="77" mass="8178">MFQFMGDEIALVPAGEARTPRKDLPVAARLYHPYVTNLANGGFTQASPVVIAVDDAGLSWLSGVFNACFMFSALTAA</sequence>
<evidence type="ECO:0000313" key="1">
    <source>
        <dbReference type="EMBL" id="KAH0565498.1"/>
    </source>
</evidence>
<name>A0A9P8RSX2_9PEZI</name>
<evidence type="ECO:0000313" key="2">
    <source>
        <dbReference type="Proteomes" id="UP000750711"/>
    </source>
</evidence>
<proteinExistence type="predicted"/>